<dbReference type="InterPro" id="IPR032640">
    <property type="entry name" value="AMPK1_CBM"/>
</dbReference>
<dbReference type="Gene3D" id="2.60.40.10">
    <property type="entry name" value="Immunoglobulins"/>
    <property type="match status" value="1"/>
</dbReference>
<dbReference type="PANTHER" id="PTHR10343:SF94">
    <property type="entry name" value="MDG1P"/>
    <property type="match status" value="1"/>
</dbReference>
<evidence type="ECO:0000313" key="4">
    <source>
        <dbReference type="Proteomes" id="UP001212841"/>
    </source>
</evidence>
<dbReference type="GO" id="GO:0005737">
    <property type="term" value="C:cytoplasm"/>
    <property type="evidence" value="ECO:0007669"/>
    <property type="project" value="TreeGrafter"/>
</dbReference>
<evidence type="ECO:0000256" key="1">
    <source>
        <dbReference type="SAM" id="MobiDB-lite"/>
    </source>
</evidence>
<gene>
    <name evidence="3" type="ORF">HK097_002926</name>
</gene>
<evidence type="ECO:0000313" key="3">
    <source>
        <dbReference type="EMBL" id="KAJ3039133.1"/>
    </source>
</evidence>
<evidence type="ECO:0000259" key="2">
    <source>
        <dbReference type="Pfam" id="PF16561"/>
    </source>
</evidence>
<dbReference type="AlphaFoldDB" id="A0AAD5S4T8"/>
<dbReference type="InterPro" id="IPR050827">
    <property type="entry name" value="CRP1_MDG1_kinase"/>
</dbReference>
<dbReference type="EMBL" id="JADGJD010001664">
    <property type="protein sequence ID" value="KAJ3039133.1"/>
    <property type="molecule type" value="Genomic_DNA"/>
</dbReference>
<sequence length="140" mass="14747">EKSALKQEVDELKGRISAPGSPKALVGSPVGSPKAVGASGVRGSGMAGVGGAAPFEFRWSLGGHAVTVTGTFDQWTRSTHLTRQPDGTFRGTVDIPFGSRVLYKFVVDGIWRIDPEQPTEVDSTGIMNNVAVAGPSEWLH</sequence>
<feature type="non-terminal residue" evidence="3">
    <location>
        <position position="140"/>
    </location>
</feature>
<protein>
    <recommendedName>
        <fullName evidence="2">AMP-activated protein kinase glycogen-binding domain-containing protein</fullName>
    </recommendedName>
</protein>
<dbReference type="InterPro" id="IPR014756">
    <property type="entry name" value="Ig_E-set"/>
</dbReference>
<dbReference type="CDD" id="cd02859">
    <property type="entry name" value="E_set_AMPKbeta_like_N"/>
    <property type="match status" value="1"/>
</dbReference>
<dbReference type="GO" id="GO:0005634">
    <property type="term" value="C:nucleus"/>
    <property type="evidence" value="ECO:0007669"/>
    <property type="project" value="TreeGrafter"/>
</dbReference>
<keyword evidence="4" id="KW-1185">Reference proteome</keyword>
<dbReference type="GO" id="GO:0031588">
    <property type="term" value="C:nucleotide-activated protein kinase complex"/>
    <property type="evidence" value="ECO:0007669"/>
    <property type="project" value="TreeGrafter"/>
</dbReference>
<dbReference type="GO" id="GO:0007165">
    <property type="term" value="P:signal transduction"/>
    <property type="evidence" value="ECO:0007669"/>
    <property type="project" value="TreeGrafter"/>
</dbReference>
<organism evidence="3 4">
    <name type="scientific">Rhizophlyctis rosea</name>
    <dbReference type="NCBI Taxonomy" id="64517"/>
    <lineage>
        <taxon>Eukaryota</taxon>
        <taxon>Fungi</taxon>
        <taxon>Fungi incertae sedis</taxon>
        <taxon>Chytridiomycota</taxon>
        <taxon>Chytridiomycota incertae sedis</taxon>
        <taxon>Chytridiomycetes</taxon>
        <taxon>Rhizophlyctidales</taxon>
        <taxon>Rhizophlyctidaceae</taxon>
        <taxon>Rhizophlyctis</taxon>
    </lineage>
</organism>
<name>A0AAD5S4T8_9FUNG</name>
<dbReference type="InterPro" id="IPR013783">
    <property type="entry name" value="Ig-like_fold"/>
</dbReference>
<dbReference type="SUPFAM" id="SSF81296">
    <property type="entry name" value="E set domains"/>
    <property type="match status" value="1"/>
</dbReference>
<dbReference type="PANTHER" id="PTHR10343">
    <property type="entry name" value="5'-AMP-ACTIVATED PROTEIN KINASE , BETA SUBUNIT"/>
    <property type="match status" value="1"/>
</dbReference>
<reference evidence="3" key="1">
    <citation type="submission" date="2020-05" db="EMBL/GenBank/DDBJ databases">
        <title>Phylogenomic resolution of chytrid fungi.</title>
        <authorList>
            <person name="Stajich J.E."/>
            <person name="Amses K."/>
            <person name="Simmons R."/>
            <person name="Seto K."/>
            <person name="Myers J."/>
            <person name="Bonds A."/>
            <person name="Quandt C.A."/>
            <person name="Barry K."/>
            <person name="Liu P."/>
            <person name="Grigoriev I."/>
            <person name="Longcore J.E."/>
            <person name="James T.Y."/>
        </authorList>
    </citation>
    <scope>NUCLEOTIDE SEQUENCE</scope>
    <source>
        <strain evidence="3">JEL0318</strain>
    </source>
</reference>
<feature type="region of interest" description="Disordered" evidence="1">
    <location>
        <begin position="1"/>
        <end position="38"/>
    </location>
</feature>
<feature type="domain" description="AMP-activated protein kinase glycogen-binding" evidence="2">
    <location>
        <begin position="54"/>
        <end position="131"/>
    </location>
</feature>
<dbReference type="Pfam" id="PF16561">
    <property type="entry name" value="AMPK1_CBM"/>
    <property type="match status" value="1"/>
</dbReference>
<feature type="compositionally biased region" description="Basic and acidic residues" evidence="1">
    <location>
        <begin position="1"/>
        <end position="14"/>
    </location>
</feature>
<dbReference type="GO" id="GO:0019901">
    <property type="term" value="F:protein kinase binding"/>
    <property type="evidence" value="ECO:0007669"/>
    <property type="project" value="TreeGrafter"/>
</dbReference>
<proteinExistence type="predicted"/>
<accession>A0AAD5S4T8</accession>
<comment type="caution">
    <text evidence="3">The sequence shown here is derived from an EMBL/GenBank/DDBJ whole genome shotgun (WGS) entry which is preliminary data.</text>
</comment>
<dbReference type="Proteomes" id="UP001212841">
    <property type="component" value="Unassembled WGS sequence"/>
</dbReference>